<dbReference type="EMBL" id="CM051394">
    <property type="protein sequence ID" value="KAJ4730270.1"/>
    <property type="molecule type" value="Genomic_DNA"/>
</dbReference>
<evidence type="ECO:0000313" key="2">
    <source>
        <dbReference type="Proteomes" id="UP001164539"/>
    </source>
</evidence>
<evidence type="ECO:0000313" key="1">
    <source>
        <dbReference type="EMBL" id="KAJ4730270.1"/>
    </source>
</evidence>
<comment type="caution">
    <text evidence="1">The sequence shown here is derived from an EMBL/GenBank/DDBJ whole genome shotgun (WGS) entry which is preliminary data.</text>
</comment>
<protein>
    <submittedName>
        <fullName evidence="1">Heavy metal transport/detoxification superfamily protein</fullName>
    </submittedName>
</protein>
<gene>
    <name evidence="1" type="ORF">OWV82_002926</name>
</gene>
<proteinExistence type="predicted"/>
<name>A0ACC1Z2I4_MELAZ</name>
<dbReference type="Proteomes" id="UP001164539">
    <property type="component" value="Chromosome 1"/>
</dbReference>
<reference evidence="1 2" key="1">
    <citation type="journal article" date="2023" name="Science">
        <title>Complex scaffold remodeling in plant triterpene biosynthesis.</title>
        <authorList>
            <person name="De La Pena R."/>
            <person name="Hodgson H."/>
            <person name="Liu J.C."/>
            <person name="Stephenson M.J."/>
            <person name="Martin A.C."/>
            <person name="Owen C."/>
            <person name="Harkess A."/>
            <person name="Leebens-Mack J."/>
            <person name="Jimenez L.E."/>
            <person name="Osbourn A."/>
            <person name="Sattely E.S."/>
        </authorList>
    </citation>
    <scope>NUCLEOTIDE SEQUENCE [LARGE SCALE GENOMIC DNA]</scope>
    <source>
        <strain evidence="2">cv. JPN11</strain>
        <tissue evidence="1">Leaf</tissue>
    </source>
</reference>
<organism evidence="1 2">
    <name type="scientific">Melia azedarach</name>
    <name type="common">Chinaberry tree</name>
    <dbReference type="NCBI Taxonomy" id="155640"/>
    <lineage>
        <taxon>Eukaryota</taxon>
        <taxon>Viridiplantae</taxon>
        <taxon>Streptophyta</taxon>
        <taxon>Embryophyta</taxon>
        <taxon>Tracheophyta</taxon>
        <taxon>Spermatophyta</taxon>
        <taxon>Magnoliopsida</taxon>
        <taxon>eudicotyledons</taxon>
        <taxon>Gunneridae</taxon>
        <taxon>Pentapetalae</taxon>
        <taxon>rosids</taxon>
        <taxon>malvids</taxon>
        <taxon>Sapindales</taxon>
        <taxon>Meliaceae</taxon>
        <taxon>Melia</taxon>
    </lineage>
</organism>
<accession>A0ACC1Z2I4</accession>
<sequence>MKQKVVIKVSSMHNEESRKKAMTIVVGSSGVLSAALKGDDLRNIEITGDGVDVTKLTKLLRKKVGHAELVSVGPIKTESAEAVVVALPPNQFWPPDHYVMYHHDNRNPDSGCCIM</sequence>
<keyword evidence="2" id="KW-1185">Reference proteome</keyword>